<sequence length="270" mass="27669">MIEIFTLGSGQTAGPSRSFSNEIKLSAPSDVYFGSAAAGIAFYEKSGADLRVTLLDGTEVLIRDFFVIGPQGEYSRLFDGGAAGSIEVTGLIAPEPYLPPEAQPDPAPPSDGALTASAPAETAEEDSPAEPITVSAPAEGGGGGAFAGMPLDRLLFGAAMLPSLGALLKKDDEEEAAPEVARFAAQAPLDAENAEVDDQAPSDSDSDPDIDPELAALIAPSLDDALAVLFGTDKQGGSSRAFGPEGHDEEFDLAGFSNFLDGFPPFTTEG</sequence>
<dbReference type="Pfam" id="PF22783">
    <property type="entry name" value="BapA_N"/>
    <property type="match status" value="1"/>
</dbReference>
<evidence type="ECO:0000313" key="4">
    <source>
        <dbReference type="Proteomes" id="UP001239680"/>
    </source>
</evidence>
<dbReference type="EMBL" id="JAVDBT010000002">
    <property type="protein sequence ID" value="MDQ2065359.1"/>
    <property type="molecule type" value="Genomic_DNA"/>
</dbReference>
<proteinExistence type="predicted"/>
<comment type="caution">
    <text evidence="3">The sequence shown here is derived from an EMBL/GenBank/DDBJ whole genome shotgun (WGS) entry which is preliminary data.</text>
</comment>
<dbReference type="InterPro" id="IPR048051">
    <property type="entry name" value="BapA-like_prefix-like"/>
</dbReference>
<dbReference type="Proteomes" id="UP001239680">
    <property type="component" value="Unassembled WGS sequence"/>
</dbReference>
<evidence type="ECO:0000313" key="3">
    <source>
        <dbReference type="EMBL" id="MDQ2065359.1"/>
    </source>
</evidence>
<feature type="domain" description="Biofilm-associated protein BapA-like prefix-like" evidence="2">
    <location>
        <begin position="18"/>
        <end position="77"/>
    </location>
</feature>
<feature type="compositionally biased region" description="Pro residues" evidence="1">
    <location>
        <begin position="96"/>
        <end position="109"/>
    </location>
</feature>
<dbReference type="RefSeq" id="WP_306679048.1">
    <property type="nucleotide sequence ID" value="NZ_JAVDBT010000002.1"/>
</dbReference>
<reference evidence="3 4" key="1">
    <citation type="submission" date="2023-08" db="EMBL/GenBank/DDBJ databases">
        <title>Characterization of two Paracoccaceae strains isolated from Phycosphere and proposal of Xinfangfangia lacusdiani sp. nov.</title>
        <authorList>
            <person name="Deng Y."/>
            <person name="Zhang Y.Q."/>
        </authorList>
    </citation>
    <scope>NUCLEOTIDE SEQUENCE [LARGE SCALE GENOMIC DNA]</scope>
    <source>
        <strain evidence="3 4">CPCC 101601</strain>
    </source>
</reference>
<feature type="region of interest" description="Disordered" evidence="1">
    <location>
        <begin position="186"/>
        <end position="213"/>
    </location>
</feature>
<evidence type="ECO:0000259" key="2">
    <source>
        <dbReference type="Pfam" id="PF22783"/>
    </source>
</evidence>
<gene>
    <name evidence="3" type="ORF">Q9295_03150</name>
</gene>
<name>A0ABU0VUF5_9RHOB</name>
<feature type="compositionally biased region" description="Acidic residues" evidence="1">
    <location>
        <begin position="192"/>
        <end position="212"/>
    </location>
</feature>
<protein>
    <recommendedName>
        <fullName evidence="2">Biofilm-associated protein BapA-like prefix-like domain-containing protein</fullName>
    </recommendedName>
</protein>
<accession>A0ABU0VUF5</accession>
<evidence type="ECO:0000256" key="1">
    <source>
        <dbReference type="SAM" id="MobiDB-lite"/>
    </source>
</evidence>
<feature type="region of interest" description="Disordered" evidence="1">
    <location>
        <begin position="95"/>
        <end position="139"/>
    </location>
</feature>
<keyword evidence="4" id="KW-1185">Reference proteome</keyword>
<organism evidence="3 4">
    <name type="scientific">Pseudogemmobacter lacusdianii</name>
    <dbReference type="NCBI Taxonomy" id="3069608"/>
    <lineage>
        <taxon>Bacteria</taxon>
        <taxon>Pseudomonadati</taxon>
        <taxon>Pseudomonadota</taxon>
        <taxon>Alphaproteobacteria</taxon>
        <taxon>Rhodobacterales</taxon>
        <taxon>Paracoccaceae</taxon>
        <taxon>Pseudogemmobacter</taxon>
    </lineage>
</organism>